<reference evidence="1" key="1">
    <citation type="submission" date="2018-02" db="EMBL/GenBank/DDBJ databases">
        <title>Rhizophora mucronata_Transcriptome.</title>
        <authorList>
            <person name="Meera S.P."/>
            <person name="Sreeshan A."/>
            <person name="Augustine A."/>
        </authorList>
    </citation>
    <scope>NUCLEOTIDE SEQUENCE</scope>
    <source>
        <tissue evidence="1">Leaf</tissue>
    </source>
</reference>
<protein>
    <submittedName>
        <fullName evidence="1">Uncharacterized protein</fullName>
    </submittedName>
</protein>
<proteinExistence type="predicted"/>
<dbReference type="EMBL" id="GGEC01075186">
    <property type="protein sequence ID" value="MBX55670.1"/>
    <property type="molecule type" value="Transcribed_RNA"/>
</dbReference>
<sequence>MRREKAFTIQQHTYECKRQRCHKIFRISLNKGLVTWESKANSD</sequence>
<dbReference type="AlphaFoldDB" id="A0A2P2PLM2"/>
<organism evidence="1">
    <name type="scientific">Rhizophora mucronata</name>
    <name type="common">Asiatic mangrove</name>
    <dbReference type="NCBI Taxonomy" id="61149"/>
    <lineage>
        <taxon>Eukaryota</taxon>
        <taxon>Viridiplantae</taxon>
        <taxon>Streptophyta</taxon>
        <taxon>Embryophyta</taxon>
        <taxon>Tracheophyta</taxon>
        <taxon>Spermatophyta</taxon>
        <taxon>Magnoliopsida</taxon>
        <taxon>eudicotyledons</taxon>
        <taxon>Gunneridae</taxon>
        <taxon>Pentapetalae</taxon>
        <taxon>rosids</taxon>
        <taxon>fabids</taxon>
        <taxon>Malpighiales</taxon>
        <taxon>Rhizophoraceae</taxon>
        <taxon>Rhizophora</taxon>
    </lineage>
</organism>
<name>A0A2P2PLM2_RHIMU</name>
<accession>A0A2P2PLM2</accession>
<evidence type="ECO:0000313" key="1">
    <source>
        <dbReference type="EMBL" id="MBX55670.1"/>
    </source>
</evidence>